<gene>
    <name evidence="2" type="ORF">SDC9_174117</name>
</gene>
<dbReference type="PROSITE" id="PS51061">
    <property type="entry name" value="R3H"/>
    <property type="match status" value="1"/>
</dbReference>
<organism evidence="2">
    <name type="scientific">bioreactor metagenome</name>
    <dbReference type="NCBI Taxonomy" id="1076179"/>
    <lineage>
        <taxon>unclassified sequences</taxon>
        <taxon>metagenomes</taxon>
        <taxon>ecological metagenomes</taxon>
    </lineage>
</organism>
<dbReference type="EMBL" id="VSSQ01076289">
    <property type="protein sequence ID" value="MPN26692.1"/>
    <property type="molecule type" value="Genomic_DNA"/>
</dbReference>
<protein>
    <recommendedName>
        <fullName evidence="1">R3H domain-containing protein</fullName>
    </recommendedName>
</protein>
<proteinExistence type="predicted"/>
<dbReference type="InterPro" id="IPR001374">
    <property type="entry name" value="R3H_dom"/>
</dbReference>
<accession>A0A645GLF0</accession>
<reference evidence="2" key="1">
    <citation type="submission" date="2019-08" db="EMBL/GenBank/DDBJ databases">
        <authorList>
            <person name="Kucharzyk K."/>
            <person name="Murdoch R.W."/>
            <person name="Higgins S."/>
            <person name="Loffler F."/>
        </authorList>
    </citation>
    <scope>NUCLEOTIDE SEQUENCE</scope>
</reference>
<dbReference type="Pfam" id="PF01424">
    <property type="entry name" value="R3H"/>
    <property type="match status" value="1"/>
</dbReference>
<comment type="caution">
    <text evidence="2">The sequence shown here is derived from an EMBL/GenBank/DDBJ whole genome shotgun (WGS) entry which is preliminary data.</text>
</comment>
<evidence type="ECO:0000259" key="1">
    <source>
        <dbReference type="PROSITE" id="PS51061"/>
    </source>
</evidence>
<dbReference type="AlphaFoldDB" id="A0A645GLF0"/>
<name>A0A645GLF0_9ZZZZ</name>
<dbReference type="Gene3D" id="3.30.1370.50">
    <property type="entry name" value="R3H-like domain"/>
    <property type="match status" value="1"/>
</dbReference>
<dbReference type="SUPFAM" id="SSF82708">
    <property type="entry name" value="R3H domain"/>
    <property type="match status" value="1"/>
</dbReference>
<dbReference type="InterPro" id="IPR036867">
    <property type="entry name" value="R3H_dom_sf"/>
</dbReference>
<evidence type="ECO:0000313" key="2">
    <source>
        <dbReference type="EMBL" id="MPN26692.1"/>
    </source>
</evidence>
<sequence length="52" mass="5808">MNPYERRILHSALQGHEGISTHSEGEEPNRHVVITVSRDAKPVQGGQSDEEE</sequence>
<feature type="domain" description="R3H" evidence="1">
    <location>
        <begin position="1"/>
        <end position="38"/>
    </location>
</feature>
<dbReference type="GO" id="GO:0003676">
    <property type="term" value="F:nucleic acid binding"/>
    <property type="evidence" value="ECO:0007669"/>
    <property type="project" value="InterPro"/>
</dbReference>